<feature type="domain" description="RNase H type-1" evidence="1">
    <location>
        <begin position="26"/>
        <end position="74"/>
    </location>
</feature>
<dbReference type="KEGG" id="nta:107777463"/>
<organism evidence="2">
    <name type="scientific">Nicotiana tabacum</name>
    <name type="common">Common tobacco</name>
    <dbReference type="NCBI Taxonomy" id="4097"/>
    <lineage>
        <taxon>Eukaryota</taxon>
        <taxon>Viridiplantae</taxon>
        <taxon>Streptophyta</taxon>
        <taxon>Embryophyta</taxon>
        <taxon>Tracheophyta</taxon>
        <taxon>Spermatophyta</taxon>
        <taxon>Magnoliopsida</taxon>
        <taxon>eudicotyledons</taxon>
        <taxon>Gunneridae</taxon>
        <taxon>Pentapetalae</taxon>
        <taxon>asterids</taxon>
        <taxon>lamiids</taxon>
        <taxon>Solanales</taxon>
        <taxon>Solanaceae</taxon>
        <taxon>Nicotianoideae</taxon>
        <taxon>Nicotianeae</taxon>
        <taxon>Nicotiana</taxon>
    </lineage>
</organism>
<dbReference type="RefSeq" id="XP_016452975.1">
    <property type="nucleotide sequence ID" value="XM_016597489.1"/>
</dbReference>
<dbReference type="AlphaFoldDB" id="A0A1S3YM21"/>
<accession>A0A1S3YM21</accession>
<evidence type="ECO:0000259" key="1">
    <source>
        <dbReference type="Pfam" id="PF13456"/>
    </source>
</evidence>
<sequence>MIRGSNKEQQWGLGDGIQGEIHYTNTLHYELTALMQGLRMAVSNNFMPLEVNIDSTEVTSNSIGESSCKSQLQRSRVADKLAKEAVAELNKKMKTGYSNNFFVELLRKTPDNLFADYKAKYKTA</sequence>
<dbReference type="OrthoDB" id="10275772at2759"/>
<dbReference type="InterPro" id="IPR002156">
    <property type="entry name" value="RNaseH_domain"/>
</dbReference>
<reference evidence="2" key="1">
    <citation type="submission" date="2025-08" db="UniProtKB">
        <authorList>
            <consortium name="RefSeq"/>
        </authorList>
    </citation>
    <scope>IDENTIFICATION</scope>
</reference>
<dbReference type="GO" id="GO:0003676">
    <property type="term" value="F:nucleic acid binding"/>
    <property type="evidence" value="ECO:0007669"/>
    <property type="project" value="InterPro"/>
</dbReference>
<dbReference type="PaxDb" id="4097-A0A1S3YM21"/>
<evidence type="ECO:0000313" key="2">
    <source>
        <dbReference type="RefSeq" id="XP_016452975.1"/>
    </source>
</evidence>
<dbReference type="Pfam" id="PF13456">
    <property type="entry name" value="RVT_3"/>
    <property type="match status" value="1"/>
</dbReference>
<name>A0A1S3YM21_TOBAC</name>
<dbReference type="GO" id="GO:0004523">
    <property type="term" value="F:RNA-DNA hybrid ribonuclease activity"/>
    <property type="evidence" value="ECO:0007669"/>
    <property type="project" value="InterPro"/>
</dbReference>
<protein>
    <recommendedName>
        <fullName evidence="1">RNase H type-1 domain-containing protein</fullName>
    </recommendedName>
</protein>
<gene>
    <name evidence="2" type="primary">LOC107777463</name>
</gene>
<proteinExistence type="predicted"/>